<evidence type="ECO:0000313" key="1">
    <source>
        <dbReference type="EMBL" id="BAT81950.1"/>
    </source>
</evidence>
<protein>
    <submittedName>
        <fullName evidence="1">Uncharacterized protein</fullName>
    </submittedName>
</protein>
<gene>
    <name evidence="1" type="primary">Vigan.03G187000</name>
    <name evidence="1" type="ORF">VIGAN_03187000</name>
</gene>
<proteinExistence type="predicted"/>
<dbReference type="Proteomes" id="UP000291084">
    <property type="component" value="Chromosome 3"/>
</dbReference>
<sequence>MHCASSISSQLIFTIPKILNGFISSLYKHVMSTNAFDRLVSCSAKLLMSSSLTFDRVRNTCHTSKSLSHK</sequence>
<accession>A0A0S3RMZ0</accession>
<dbReference type="AlphaFoldDB" id="A0A0S3RMZ0"/>
<organism evidence="1 2">
    <name type="scientific">Vigna angularis var. angularis</name>
    <dbReference type="NCBI Taxonomy" id="157739"/>
    <lineage>
        <taxon>Eukaryota</taxon>
        <taxon>Viridiplantae</taxon>
        <taxon>Streptophyta</taxon>
        <taxon>Embryophyta</taxon>
        <taxon>Tracheophyta</taxon>
        <taxon>Spermatophyta</taxon>
        <taxon>Magnoliopsida</taxon>
        <taxon>eudicotyledons</taxon>
        <taxon>Gunneridae</taxon>
        <taxon>Pentapetalae</taxon>
        <taxon>rosids</taxon>
        <taxon>fabids</taxon>
        <taxon>Fabales</taxon>
        <taxon>Fabaceae</taxon>
        <taxon>Papilionoideae</taxon>
        <taxon>50 kb inversion clade</taxon>
        <taxon>NPAAA clade</taxon>
        <taxon>indigoferoid/millettioid clade</taxon>
        <taxon>Phaseoleae</taxon>
        <taxon>Vigna</taxon>
    </lineage>
</organism>
<evidence type="ECO:0000313" key="2">
    <source>
        <dbReference type="Proteomes" id="UP000291084"/>
    </source>
</evidence>
<dbReference type="EMBL" id="AP015036">
    <property type="protein sequence ID" value="BAT81950.1"/>
    <property type="molecule type" value="Genomic_DNA"/>
</dbReference>
<name>A0A0S3RMZ0_PHAAN</name>
<keyword evidence="2" id="KW-1185">Reference proteome</keyword>
<reference evidence="1 2" key="1">
    <citation type="journal article" date="2015" name="Sci. Rep.">
        <title>The power of single molecule real-time sequencing technology in the de novo assembly of a eukaryotic genome.</title>
        <authorList>
            <person name="Sakai H."/>
            <person name="Naito K."/>
            <person name="Ogiso-Tanaka E."/>
            <person name="Takahashi Y."/>
            <person name="Iseki K."/>
            <person name="Muto C."/>
            <person name="Satou K."/>
            <person name="Teruya K."/>
            <person name="Shiroma A."/>
            <person name="Shimoji M."/>
            <person name="Hirano T."/>
            <person name="Itoh T."/>
            <person name="Kaga A."/>
            <person name="Tomooka N."/>
        </authorList>
    </citation>
    <scope>NUCLEOTIDE SEQUENCE [LARGE SCALE GENOMIC DNA]</scope>
    <source>
        <strain evidence="2">cv. Shumari</strain>
    </source>
</reference>